<reference evidence="7 8" key="1">
    <citation type="submission" date="2016-10" db="EMBL/GenBank/DDBJ databases">
        <authorList>
            <person name="de Groot N.N."/>
        </authorList>
    </citation>
    <scope>NUCLEOTIDE SEQUENCE [LARGE SCALE GENOMIC DNA]</scope>
    <source>
        <strain evidence="7 8">LMG 27731</strain>
    </source>
</reference>
<evidence type="ECO:0000256" key="1">
    <source>
        <dbReference type="ARBA" id="ARBA00004442"/>
    </source>
</evidence>
<keyword evidence="4" id="KW-0472">Membrane</keyword>
<accession>A0A1I7B4L5</accession>
<sequence length="272" mass="29724">MKKTLRRKHPLLLAVTSAFLYSGAAWADGVSADPPEAEDSGFTVLSNATNVTHWGLGAAVGIESSPYRGDGSRVAAIPLISFDNKWVHAFGTTVDLKVGKWSDVTVTLRGKFDVFGGYKGSDAPILNGMENRSGAFWYGPALAWKTAFGTLSGDYLLGGNKGETANLDFSKSFDLGNWSVEPHAGIEWLSSKYVNYYYGVRPSEVQAGRPEYTGKASYDMSIGTRVDYRFTRHQMVSFDLGVTHLSSGITDSPIVGKRYIPQVKLGYLYQFK</sequence>
<keyword evidence="3 6" id="KW-0732">Signal</keyword>
<dbReference type="Proteomes" id="UP000198844">
    <property type="component" value="Unassembled WGS sequence"/>
</dbReference>
<comment type="similarity">
    <text evidence="2">Belongs to the MipA/OmpV family.</text>
</comment>
<evidence type="ECO:0000313" key="7">
    <source>
        <dbReference type="EMBL" id="SFT82075.1"/>
    </source>
</evidence>
<keyword evidence="5" id="KW-0998">Cell outer membrane</keyword>
<feature type="chain" id="PRO_5011522216" evidence="6">
    <location>
        <begin position="28"/>
        <end position="272"/>
    </location>
</feature>
<organism evidence="7 8">
    <name type="scientific">Paraburkholderia aspalathi</name>
    <dbReference type="NCBI Taxonomy" id="1324617"/>
    <lineage>
        <taxon>Bacteria</taxon>
        <taxon>Pseudomonadati</taxon>
        <taxon>Pseudomonadota</taxon>
        <taxon>Betaproteobacteria</taxon>
        <taxon>Burkholderiales</taxon>
        <taxon>Burkholderiaceae</taxon>
        <taxon>Paraburkholderia</taxon>
    </lineage>
</organism>
<dbReference type="RefSeq" id="WP_093633802.1">
    <property type="nucleotide sequence ID" value="NZ_FPBH01000004.1"/>
</dbReference>
<dbReference type="GO" id="GO:0009279">
    <property type="term" value="C:cell outer membrane"/>
    <property type="evidence" value="ECO:0007669"/>
    <property type="project" value="UniProtKB-SubCell"/>
</dbReference>
<evidence type="ECO:0000256" key="5">
    <source>
        <dbReference type="ARBA" id="ARBA00023237"/>
    </source>
</evidence>
<dbReference type="Pfam" id="PF06629">
    <property type="entry name" value="MipA"/>
    <property type="match status" value="1"/>
</dbReference>
<comment type="subcellular location">
    <subcellularLocation>
        <location evidence="1">Cell outer membrane</location>
    </subcellularLocation>
</comment>
<evidence type="ECO:0000256" key="4">
    <source>
        <dbReference type="ARBA" id="ARBA00023136"/>
    </source>
</evidence>
<dbReference type="OrthoDB" id="8562138at2"/>
<evidence type="ECO:0000256" key="6">
    <source>
        <dbReference type="SAM" id="SignalP"/>
    </source>
</evidence>
<evidence type="ECO:0000256" key="3">
    <source>
        <dbReference type="ARBA" id="ARBA00022729"/>
    </source>
</evidence>
<dbReference type="InterPro" id="IPR010583">
    <property type="entry name" value="MipA"/>
</dbReference>
<feature type="signal peptide" evidence="6">
    <location>
        <begin position="1"/>
        <end position="27"/>
    </location>
</feature>
<dbReference type="EMBL" id="FPBH01000004">
    <property type="protein sequence ID" value="SFT82075.1"/>
    <property type="molecule type" value="Genomic_DNA"/>
</dbReference>
<dbReference type="PANTHER" id="PTHR38776:SF1">
    <property type="entry name" value="MLTA-INTERACTING PROTEIN-RELATED"/>
    <property type="match status" value="1"/>
</dbReference>
<proteinExistence type="inferred from homology"/>
<dbReference type="AlphaFoldDB" id="A0A1I7B4L5"/>
<name>A0A1I7B4L5_9BURK</name>
<dbReference type="PANTHER" id="PTHR38776">
    <property type="entry name" value="MLTA-INTERACTING PROTEIN-RELATED"/>
    <property type="match status" value="1"/>
</dbReference>
<evidence type="ECO:0000313" key="8">
    <source>
        <dbReference type="Proteomes" id="UP000198844"/>
    </source>
</evidence>
<gene>
    <name evidence="7" type="ORF">SAMN05192563_1004169</name>
</gene>
<protein>
    <submittedName>
        <fullName evidence="7">Outer membrane protein</fullName>
    </submittedName>
</protein>
<evidence type="ECO:0000256" key="2">
    <source>
        <dbReference type="ARBA" id="ARBA00005722"/>
    </source>
</evidence>